<evidence type="ECO:0000256" key="2">
    <source>
        <dbReference type="ARBA" id="ARBA00022448"/>
    </source>
</evidence>
<comment type="similarity">
    <text evidence="12 14">Belongs to the TonB-dependent receptor family.</text>
</comment>
<dbReference type="InterPro" id="IPR000531">
    <property type="entry name" value="Beta-barrel_TonB"/>
</dbReference>
<feature type="short sequence motif" description="TonB C-terminal box" evidence="13">
    <location>
        <begin position="699"/>
        <end position="716"/>
    </location>
</feature>
<keyword evidence="7" id="KW-0408">Iron</keyword>
<keyword evidence="2 12" id="KW-0813">Transport</keyword>
<evidence type="ECO:0000256" key="6">
    <source>
        <dbReference type="ARBA" id="ARBA00022729"/>
    </source>
</evidence>
<dbReference type="RefSeq" id="WP_110075509.1">
    <property type="nucleotide sequence ID" value="NZ_QGTT01000004.1"/>
</dbReference>
<evidence type="ECO:0000256" key="4">
    <source>
        <dbReference type="ARBA" id="ARBA00022496"/>
    </source>
</evidence>
<keyword evidence="19" id="KW-1185">Reference proteome</keyword>
<evidence type="ECO:0000256" key="3">
    <source>
        <dbReference type="ARBA" id="ARBA00022452"/>
    </source>
</evidence>
<evidence type="ECO:0000313" key="18">
    <source>
        <dbReference type="EMBL" id="PWW14127.1"/>
    </source>
</evidence>
<dbReference type="InterPro" id="IPR036942">
    <property type="entry name" value="Beta-barrel_TonB_sf"/>
</dbReference>
<comment type="subcellular location">
    <subcellularLocation>
        <location evidence="1 12">Cell outer membrane</location>
        <topology evidence="1 12">Multi-pass membrane protein</topology>
    </subcellularLocation>
</comment>
<gene>
    <name evidence="18" type="ORF">DET45_10465</name>
</gene>
<evidence type="ECO:0000256" key="13">
    <source>
        <dbReference type="PROSITE-ProRule" id="PRU10144"/>
    </source>
</evidence>
<dbReference type="Pfam" id="PF07715">
    <property type="entry name" value="Plug"/>
    <property type="match status" value="1"/>
</dbReference>
<proteinExistence type="inferred from homology"/>
<keyword evidence="4" id="KW-0410">Iron transport</keyword>
<protein>
    <submittedName>
        <fullName evidence="18">Outer membrane receptor protein involved in Fe transport</fullName>
    </submittedName>
</protein>
<keyword evidence="5 12" id="KW-0812">Transmembrane</keyword>
<dbReference type="InterPro" id="IPR010917">
    <property type="entry name" value="TonB_rcpt_CS"/>
</dbReference>
<keyword evidence="6 15" id="KW-0732">Signal</keyword>
<dbReference type="PANTHER" id="PTHR32552:SF81">
    <property type="entry name" value="TONB-DEPENDENT OUTER MEMBRANE RECEPTOR"/>
    <property type="match status" value="1"/>
</dbReference>
<dbReference type="AlphaFoldDB" id="A0A317Q8L2"/>
<feature type="domain" description="TonB-dependent receptor-like beta-barrel" evidence="16">
    <location>
        <begin position="250"/>
        <end position="674"/>
    </location>
</feature>
<organism evidence="18 19">
    <name type="scientific">Pseudidiomarina maritima</name>
    <dbReference type="NCBI Taxonomy" id="519453"/>
    <lineage>
        <taxon>Bacteria</taxon>
        <taxon>Pseudomonadati</taxon>
        <taxon>Pseudomonadota</taxon>
        <taxon>Gammaproteobacteria</taxon>
        <taxon>Alteromonadales</taxon>
        <taxon>Idiomarinaceae</taxon>
        <taxon>Pseudidiomarina</taxon>
    </lineage>
</organism>
<dbReference type="EMBL" id="QGTT01000004">
    <property type="protein sequence ID" value="PWW14127.1"/>
    <property type="molecule type" value="Genomic_DNA"/>
</dbReference>
<evidence type="ECO:0000256" key="14">
    <source>
        <dbReference type="RuleBase" id="RU003357"/>
    </source>
</evidence>
<dbReference type="SUPFAM" id="SSF56935">
    <property type="entry name" value="Porins"/>
    <property type="match status" value="1"/>
</dbReference>
<evidence type="ECO:0000256" key="10">
    <source>
        <dbReference type="ARBA" id="ARBA00023136"/>
    </source>
</evidence>
<evidence type="ECO:0000256" key="8">
    <source>
        <dbReference type="ARBA" id="ARBA00023065"/>
    </source>
</evidence>
<evidence type="ECO:0000256" key="12">
    <source>
        <dbReference type="PROSITE-ProRule" id="PRU01360"/>
    </source>
</evidence>
<dbReference type="PROSITE" id="PS01156">
    <property type="entry name" value="TONB_DEPENDENT_REC_2"/>
    <property type="match status" value="1"/>
</dbReference>
<keyword evidence="8" id="KW-0406">Ion transport</keyword>
<dbReference type="Gene3D" id="2.40.170.20">
    <property type="entry name" value="TonB-dependent receptor, beta-barrel domain"/>
    <property type="match status" value="1"/>
</dbReference>
<evidence type="ECO:0000313" key="19">
    <source>
        <dbReference type="Proteomes" id="UP000246964"/>
    </source>
</evidence>
<dbReference type="GO" id="GO:0006826">
    <property type="term" value="P:iron ion transport"/>
    <property type="evidence" value="ECO:0007669"/>
    <property type="project" value="UniProtKB-KW"/>
</dbReference>
<evidence type="ECO:0000259" key="16">
    <source>
        <dbReference type="Pfam" id="PF00593"/>
    </source>
</evidence>
<dbReference type="InterPro" id="IPR012910">
    <property type="entry name" value="Plug_dom"/>
</dbReference>
<evidence type="ECO:0000256" key="7">
    <source>
        <dbReference type="ARBA" id="ARBA00023004"/>
    </source>
</evidence>
<keyword evidence="3 12" id="KW-1134">Transmembrane beta strand</keyword>
<keyword evidence="9 14" id="KW-0798">TonB box</keyword>
<evidence type="ECO:0000256" key="1">
    <source>
        <dbReference type="ARBA" id="ARBA00004571"/>
    </source>
</evidence>
<dbReference type="GO" id="GO:0009279">
    <property type="term" value="C:cell outer membrane"/>
    <property type="evidence" value="ECO:0007669"/>
    <property type="project" value="UniProtKB-SubCell"/>
</dbReference>
<reference evidence="18 19" key="1">
    <citation type="submission" date="2018-05" db="EMBL/GenBank/DDBJ databases">
        <title>Freshwater and sediment microbial communities from various areas in North America, analyzing microbe dynamics in response to fracking.</title>
        <authorList>
            <person name="Lamendella R."/>
        </authorList>
    </citation>
    <scope>NUCLEOTIDE SEQUENCE [LARGE SCALE GENOMIC DNA]</scope>
    <source>
        <strain evidence="18 19">125B1</strain>
    </source>
</reference>
<feature type="chain" id="PRO_5016429119" evidence="15">
    <location>
        <begin position="26"/>
        <end position="716"/>
    </location>
</feature>
<evidence type="ECO:0000256" key="11">
    <source>
        <dbReference type="ARBA" id="ARBA00023237"/>
    </source>
</evidence>
<evidence type="ECO:0000256" key="5">
    <source>
        <dbReference type="ARBA" id="ARBA00022692"/>
    </source>
</evidence>
<evidence type="ECO:0000256" key="9">
    <source>
        <dbReference type="ARBA" id="ARBA00023077"/>
    </source>
</evidence>
<accession>A0A317Q8L2</accession>
<name>A0A317Q8L2_9GAMM</name>
<comment type="caution">
    <text evidence="18">The sequence shown here is derived from an EMBL/GenBank/DDBJ whole genome shotgun (WGS) entry which is preliminary data.</text>
</comment>
<sequence>MFNSVVPVVSSLLVGFTLVTSLAHAATEATQPTSADDAAIELERIRVQGQFRQLTVNETPTSVATISASMVAERGAMHLDEVLQGVANVNFAGGSSRARFIQIRGIGERSQFVDPINPSVGLLIDGINYSGLGQAAQLFDISQVEIYRGPQSGRFGADGMAGMLVLESTRAKAEHGGEWLLGIANYGGRRAGLALGGAVGALGDARLSIYQQRDDGFTENLYLQRDDTQQRSERAVRLNVFTELGSDWSLRSTLHSYRQDNGYDAFSLDNTRQSYADQPGEDDLTQQAVRFAATFSGWQYSELLLAYSYLNADSKYSYDEDWSYPGIAPGWEYASVDSYQRQRQDHSVEVRWLSTQPQVWLGLPTDWVLGLYAYQRDEDMQRDFMNWDIDQQDRFVSSYQSRHLALYGELVQQLSDRWQLTTGLRLERYRNPYQDSNQVAAKPSDSMWGGRLSLSYQTPAGGMWYSTLARGYKTGGVNGEALGKVSGQLDTELGQFLQQRATFAPELLTSYELGYKYINDSDTLLFNAALFYQDRNDVQLKSWINRQQQFVGYIENAASGNSYGAELELRYRFTEQLQSFAALGWLESDMQGFVTEDGVDMSGRELAYAPNHQANVGITWQPLEQLSVTLQTDYKDSFYYSDSHNSRSAAVQLWHASVDWQLADWHLSLWARNLSDQDYGIRGFYFGNDPRIEYAPQTYEQWGEPRRVGFTASYSF</sequence>
<feature type="signal peptide" evidence="15">
    <location>
        <begin position="1"/>
        <end position="25"/>
    </location>
</feature>
<keyword evidence="10 12" id="KW-0472">Membrane</keyword>
<evidence type="ECO:0000259" key="17">
    <source>
        <dbReference type="Pfam" id="PF07715"/>
    </source>
</evidence>
<dbReference type="PANTHER" id="PTHR32552">
    <property type="entry name" value="FERRICHROME IRON RECEPTOR-RELATED"/>
    <property type="match status" value="1"/>
</dbReference>
<dbReference type="Proteomes" id="UP000246964">
    <property type="component" value="Unassembled WGS sequence"/>
</dbReference>
<dbReference type="Pfam" id="PF00593">
    <property type="entry name" value="TonB_dep_Rec_b-barrel"/>
    <property type="match status" value="1"/>
</dbReference>
<keyword evidence="18" id="KW-0675">Receptor</keyword>
<dbReference type="OrthoDB" id="127311at2"/>
<evidence type="ECO:0000256" key="15">
    <source>
        <dbReference type="SAM" id="SignalP"/>
    </source>
</evidence>
<dbReference type="InterPro" id="IPR039426">
    <property type="entry name" value="TonB-dep_rcpt-like"/>
</dbReference>
<feature type="domain" description="TonB-dependent receptor plug" evidence="17">
    <location>
        <begin position="56"/>
        <end position="162"/>
    </location>
</feature>
<dbReference type="PROSITE" id="PS52016">
    <property type="entry name" value="TONB_DEPENDENT_REC_3"/>
    <property type="match status" value="1"/>
</dbReference>
<keyword evidence="11 12" id="KW-0998">Cell outer membrane</keyword>